<gene>
    <name evidence="2" type="ORF">ColSpa_11704</name>
</gene>
<evidence type="ECO:0000313" key="3">
    <source>
        <dbReference type="Proteomes" id="UP001055115"/>
    </source>
</evidence>
<organism evidence="2 3">
    <name type="scientific">Colletotrichum spaethianum</name>
    <dbReference type="NCBI Taxonomy" id="700344"/>
    <lineage>
        <taxon>Eukaryota</taxon>
        <taxon>Fungi</taxon>
        <taxon>Dikarya</taxon>
        <taxon>Ascomycota</taxon>
        <taxon>Pezizomycotina</taxon>
        <taxon>Sordariomycetes</taxon>
        <taxon>Hypocreomycetidae</taxon>
        <taxon>Glomerellales</taxon>
        <taxon>Glomerellaceae</taxon>
        <taxon>Colletotrichum</taxon>
        <taxon>Colletotrichum spaethianum species complex</taxon>
    </lineage>
</organism>
<dbReference type="Proteomes" id="UP001055115">
    <property type="component" value="Unassembled WGS sequence"/>
</dbReference>
<proteinExistence type="predicted"/>
<sequence>MSAADKPEIAFVDDREADGRSDAEKGPVVRMIDNIRVLGLSEDDAEFYANFTPSSGNERPARTEIVSSGAT</sequence>
<reference evidence="2 3" key="1">
    <citation type="submission" date="2022-03" db="EMBL/GenBank/DDBJ databases">
        <title>Genome data of Colletotrichum spp.</title>
        <authorList>
            <person name="Utami Y.D."/>
            <person name="Hiruma K."/>
        </authorList>
    </citation>
    <scope>NUCLEOTIDE SEQUENCE [LARGE SCALE GENOMIC DNA]</scope>
    <source>
        <strain evidence="2 3">MAFF 239500</strain>
    </source>
</reference>
<feature type="region of interest" description="Disordered" evidence="1">
    <location>
        <begin position="51"/>
        <end position="71"/>
    </location>
</feature>
<keyword evidence="3" id="KW-1185">Reference proteome</keyword>
<evidence type="ECO:0000256" key="1">
    <source>
        <dbReference type="SAM" id="MobiDB-lite"/>
    </source>
</evidence>
<accession>A0AA37PG21</accession>
<name>A0AA37PG21_9PEZI</name>
<dbReference type="RefSeq" id="XP_049133873.1">
    <property type="nucleotide sequence ID" value="XM_049277916.1"/>
</dbReference>
<comment type="caution">
    <text evidence="2">The sequence shown here is derived from an EMBL/GenBank/DDBJ whole genome shotgun (WGS) entry which is preliminary data.</text>
</comment>
<protein>
    <submittedName>
        <fullName evidence="2">Uncharacterized protein</fullName>
    </submittedName>
</protein>
<dbReference type="AlphaFoldDB" id="A0AA37PG21"/>
<dbReference type="GeneID" id="73332506"/>
<evidence type="ECO:0000313" key="2">
    <source>
        <dbReference type="EMBL" id="GKT51523.1"/>
    </source>
</evidence>
<dbReference type="EMBL" id="BQXU01000049">
    <property type="protein sequence ID" value="GKT51523.1"/>
    <property type="molecule type" value="Genomic_DNA"/>
</dbReference>
<feature type="region of interest" description="Disordered" evidence="1">
    <location>
        <begin position="1"/>
        <end position="25"/>
    </location>
</feature>